<comment type="similarity">
    <text evidence="2">Belongs to the UPF0057 (PMP3) family.</text>
</comment>
<gene>
    <name evidence="8" type="primary">LOC111015073</name>
</gene>
<sequence length="65" mass="7277">MQGDRIPKRMGSATFLEVLLAVFIPPLGVFLRYGIGIEFWIALLLTFLGYLPGIVYAVYVLVGMR</sequence>
<name>A0A6J1CX15_MOMCH</name>
<evidence type="ECO:0000256" key="1">
    <source>
        <dbReference type="ARBA" id="ARBA00004370"/>
    </source>
</evidence>
<dbReference type="PROSITE" id="PS01309">
    <property type="entry name" value="UPF0057"/>
    <property type="match status" value="1"/>
</dbReference>
<dbReference type="PANTHER" id="PTHR21659">
    <property type="entry name" value="HYDROPHOBIC PROTEIN RCI2 LOW TEMPERATURE AND SALT RESPONSIVE PROTEIN LTI6 -RELATED"/>
    <property type="match status" value="1"/>
</dbReference>
<dbReference type="InterPro" id="IPR000612">
    <property type="entry name" value="PMP3"/>
</dbReference>
<evidence type="ECO:0000256" key="6">
    <source>
        <dbReference type="SAM" id="Phobius"/>
    </source>
</evidence>
<comment type="subcellular location">
    <subcellularLocation>
        <location evidence="1">Membrane</location>
    </subcellularLocation>
</comment>
<dbReference type="Proteomes" id="UP000504603">
    <property type="component" value="Unplaced"/>
</dbReference>
<dbReference type="PANTHER" id="PTHR21659:SF42">
    <property type="entry name" value="UPF0057 MEMBRANE PROTEIN ZK632.10-RELATED"/>
    <property type="match status" value="1"/>
</dbReference>
<dbReference type="GeneID" id="111015073"/>
<feature type="transmembrane region" description="Helical" evidence="6">
    <location>
        <begin position="12"/>
        <end position="33"/>
    </location>
</feature>
<organism evidence="7 8">
    <name type="scientific">Momordica charantia</name>
    <name type="common">Bitter gourd</name>
    <name type="synonym">Balsam pear</name>
    <dbReference type="NCBI Taxonomy" id="3673"/>
    <lineage>
        <taxon>Eukaryota</taxon>
        <taxon>Viridiplantae</taxon>
        <taxon>Streptophyta</taxon>
        <taxon>Embryophyta</taxon>
        <taxon>Tracheophyta</taxon>
        <taxon>Spermatophyta</taxon>
        <taxon>Magnoliopsida</taxon>
        <taxon>eudicotyledons</taxon>
        <taxon>Gunneridae</taxon>
        <taxon>Pentapetalae</taxon>
        <taxon>rosids</taxon>
        <taxon>fabids</taxon>
        <taxon>Cucurbitales</taxon>
        <taxon>Cucurbitaceae</taxon>
        <taxon>Momordiceae</taxon>
        <taxon>Momordica</taxon>
    </lineage>
</organism>
<keyword evidence="5 6" id="KW-0472">Membrane</keyword>
<reference evidence="8" key="1">
    <citation type="submission" date="2025-08" db="UniProtKB">
        <authorList>
            <consortium name="RefSeq"/>
        </authorList>
    </citation>
    <scope>IDENTIFICATION</scope>
    <source>
        <strain evidence="8">OHB3-1</strain>
    </source>
</reference>
<evidence type="ECO:0000256" key="5">
    <source>
        <dbReference type="ARBA" id="ARBA00023136"/>
    </source>
</evidence>
<feature type="transmembrane region" description="Helical" evidence="6">
    <location>
        <begin position="39"/>
        <end position="62"/>
    </location>
</feature>
<keyword evidence="4 6" id="KW-1133">Transmembrane helix</keyword>
<proteinExistence type="inferred from homology"/>
<accession>A0A6J1CX15</accession>
<keyword evidence="3 6" id="KW-0812">Transmembrane</keyword>
<keyword evidence="7" id="KW-1185">Reference proteome</keyword>
<evidence type="ECO:0000313" key="8">
    <source>
        <dbReference type="RefSeq" id="XP_022145681.1"/>
    </source>
</evidence>
<evidence type="ECO:0000313" key="7">
    <source>
        <dbReference type="Proteomes" id="UP000504603"/>
    </source>
</evidence>
<dbReference type="GO" id="GO:0016020">
    <property type="term" value="C:membrane"/>
    <property type="evidence" value="ECO:0007669"/>
    <property type="project" value="UniProtKB-SubCell"/>
</dbReference>
<dbReference type="KEGG" id="mcha:111015073"/>
<dbReference type="AlphaFoldDB" id="A0A6J1CX15"/>
<dbReference type="OrthoDB" id="2802411at2759"/>
<evidence type="ECO:0000256" key="2">
    <source>
        <dbReference type="ARBA" id="ARBA00009530"/>
    </source>
</evidence>
<dbReference type="Pfam" id="PF01679">
    <property type="entry name" value="Pmp3"/>
    <property type="match status" value="1"/>
</dbReference>
<evidence type="ECO:0000256" key="4">
    <source>
        <dbReference type="ARBA" id="ARBA00022989"/>
    </source>
</evidence>
<dbReference type="RefSeq" id="XP_022145681.1">
    <property type="nucleotide sequence ID" value="XM_022289989.1"/>
</dbReference>
<protein>
    <submittedName>
        <fullName evidence="8">Low temperature-induced protein lt101.2-like</fullName>
    </submittedName>
</protein>
<evidence type="ECO:0000256" key="3">
    <source>
        <dbReference type="ARBA" id="ARBA00022692"/>
    </source>
</evidence>